<dbReference type="AlphaFoldDB" id="A0A220VDY8"/>
<organism evidence="8 9">
    <name type="scientific">Paraphotobacterium marinum</name>
    <dbReference type="NCBI Taxonomy" id="1755811"/>
    <lineage>
        <taxon>Bacteria</taxon>
        <taxon>Pseudomonadati</taxon>
        <taxon>Pseudomonadota</taxon>
        <taxon>Gammaproteobacteria</taxon>
        <taxon>Vibrionales</taxon>
        <taxon>Vibrionaceae</taxon>
        <taxon>Paraphotobacterium</taxon>
    </lineage>
</organism>
<gene>
    <name evidence="8" type="primary">ccmA</name>
    <name evidence="8" type="ORF">CF386_05520</name>
</gene>
<dbReference type="GO" id="GO:0022857">
    <property type="term" value="F:transmembrane transporter activity"/>
    <property type="evidence" value="ECO:0007669"/>
    <property type="project" value="InterPro"/>
</dbReference>
<evidence type="ECO:0000256" key="5">
    <source>
        <dbReference type="ARBA" id="ARBA00022967"/>
    </source>
</evidence>
<dbReference type="OrthoDB" id="9800654at2"/>
<dbReference type="PROSITE" id="PS50893">
    <property type="entry name" value="ABC_TRANSPORTER_2"/>
    <property type="match status" value="1"/>
</dbReference>
<evidence type="ECO:0000313" key="9">
    <source>
        <dbReference type="Proteomes" id="UP000242175"/>
    </source>
</evidence>
<evidence type="ECO:0000259" key="7">
    <source>
        <dbReference type="PROSITE" id="PS50893"/>
    </source>
</evidence>
<dbReference type="Proteomes" id="UP000242175">
    <property type="component" value="Chromosome large"/>
</dbReference>
<dbReference type="Gene3D" id="3.40.50.300">
    <property type="entry name" value="P-loop containing nucleotide triphosphate hydrolases"/>
    <property type="match status" value="1"/>
</dbReference>
<feature type="domain" description="ABC transporter" evidence="7">
    <location>
        <begin position="2"/>
        <end position="208"/>
    </location>
</feature>
<keyword evidence="9" id="KW-1185">Reference proteome</keyword>
<keyword evidence="1" id="KW-0813">Transport</keyword>
<evidence type="ECO:0000313" key="8">
    <source>
        <dbReference type="EMBL" id="ASK78501.1"/>
    </source>
</evidence>
<dbReference type="PANTHER" id="PTHR43499:SF1">
    <property type="entry name" value="ABC TRANSPORTER I FAMILY MEMBER 1"/>
    <property type="match status" value="1"/>
</dbReference>
<evidence type="ECO:0000256" key="6">
    <source>
        <dbReference type="ARBA" id="ARBA00023136"/>
    </source>
</evidence>
<keyword evidence="4 8" id="KW-0067">ATP-binding</keyword>
<protein>
    <submittedName>
        <fullName evidence="8">Heme ABC exporter ATP-binding protein CcmA</fullName>
    </submittedName>
</protein>
<dbReference type="InterPro" id="IPR027417">
    <property type="entry name" value="P-loop_NTPase"/>
</dbReference>
<keyword evidence="5" id="KW-1278">Translocase</keyword>
<dbReference type="GO" id="GO:0005524">
    <property type="term" value="F:ATP binding"/>
    <property type="evidence" value="ECO:0007669"/>
    <property type="project" value="UniProtKB-KW"/>
</dbReference>
<dbReference type="KEGG" id="pmai:CF386_05520"/>
<dbReference type="SUPFAM" id="SSF52540">
    <property type="entry name" value="P-loop containing nucleoside triphosphate hydrolases"/>
    <property type="match status" value="1"/>
</dbReference>
<keyword evidence="3" id="KW-0201">Cytochrome c-type biogenesis</keyword>
<dbReference type="InterPro" id="IPR005895">
    <property type="entry name" value="ABC_transptr_haem_export_CcmA"/>
</dbReference>
<name>A0A220VDY8_9GAMM</name>
<evidence type="ECO:0000256" key="2">
    <source>
        <dbReference type="ARBA" id="ARBA00022741"/>
    </source>
</evidence>
<dbReference type="PANTHER" id="PTHR43499">
    <property type="entry name" value="ABC TRANSPORTER I FAMILY MEMBER 1"/>
    <property type="match status" value="1"/>
</dbReference>
<keyword evidence="6" id="KW-0472">Membrane</keyword>
<keyword evidence="2" id="KW-0547">Nucleotide-binding</keyword>
<dbReference type="GO" id="GO:0016887">
    <property type="term" value="F:ATP hydrolysis activity"/>
    <property type="evidence" value="ECO:0007669"/>
    <property type="project" value="InterPro"/>
</dbReference>
<accession>A0A220VDY8</accession>
<reference evidence="8 9" key="1">
    <citation type="journal article" date="2016" name="Int. J. Syst. Evol. Microbiol.">
        <title>Paraphotobacterium marinum gen. nov., sp. nov., a member of the family Vibrionaceae, isolated from surface seawater.</title>
        <authorList>
            <person name="Huang Z."/>
            <person name="Dong C."/>
            <person name="Shao Z."/>
        </authorList>
    </citation>
    <scope>NUCLEOTIDE SEQUENCE [LARGE SCALE GENOMIC DNA]</scope>
    <source>
        <strain evidence="8 9">NSCS20N07D</strain>
    </source>
</reference>
<dbReference type="NCBIfam" id="TIGR01189">
    <property type="entry name" value="ccmA"/>
    <property type="match status" value="1"/>
</dbReference>
<dbReference type="EMBL" id="CP022355">
    <property type="protein sequence ID" value="ASK78501.1"/>
    <property type="molecule type" value="Genomic_DNA"/>
</dbReference>
<dbReference type="RefSeq" id="WP_089073409.1">
    <property type="nucleotide sequence ID" value="NZ_CBCSAM010000001.1"/>
</dbReference>
<proteinExistence type="predicted"/>
<sequence>MLEVKNIKYKRYDECIFQDINMVLSPGDLAVIRGDNGSGKSTLLGCISGLHSVSDGNIFWMGENIINISHYFNNLHFIGHKSGLKPNLTVYQNLIFYASITNPGKSENELKKILYDSFVKINLDISCLNECLGKLSFGQQQKVSLTRLFFCLRKLWILDEPLTGLDSLSRQVFLESVVQHLKYNGSVIFSTHQKIEELNCAHTIWLGI</sequence>
<evidence type="ECO:0000256" key="3">
    <source>
        <dbReference type="ARBA" id="ARBA00022748"/>
    </source>
</evidence>
<dbReference type="InterPro" id="IPR003439">
    <property type="entry name" value="ABC_transporter-like_ATP-bd"/>
</dbReference>
<evidence type="ECO:0000256" key="1">
    <source>
        <dbReference type="ARBA" id="ARBA00022448"/>
    </source>
</evidence>
<dbReference type="GO" id="GO:0017004">
    <property type="term" value="P:cytochrome complex assembly"/>
    <property type="evidence" value="ECO:0007669"/>
    <property type="project" value="UniProtKB-KW"/>
</dbReference>
<dbReference type="Pfam" id="PF00005">
    <property type="entry name" value="ABC_tran"/>
    <property type="match status" value="1"/>
</dbReference>
<evidence type="ECO:0000256" key="4">
    <source>
        <dbReference type="ARBA" id="ARBA00022840"/>
    </source>
</evidence>